<evidence type="ECO:0000313" key="4">
    <source>
        <dbReference type="EMBL" id="KPM08637.1"/>
    </source>
</evidence>
<dbReference type="GO" id="GO:0005634">
    <property type="term" value="C:nucleus"/>
    <property type="evidence" value="ECO:0007669"/>
    <property type="project" value="TreeGrafter"/>
</dbReference>
<feature type="region of interest" description="Disordered" evidence="3">
    <location>
        <begin position="1"/>
        <end position="53"/>
    </location>
</feature>
<dbReference type="OrthoDB" id="307488at2759"/>
<accession>A0A132ACJ9</accession>
<evidence type="ECO:0000256" key="1">
    <source>
        <dbReference type="ARBA" id="ARBA00021994"/>
    </source>
</evidence>
<dbReference type="PANTHER" id="PTHR20835">
    <property type="entry name" value="E3 UBIQUITIN-PROTEIN LIGASE PPP1R11-RELATED"/>
    <property type="match status" value="1"/>
</dbReference>
<sequence>MNGSSRIATAGASVITTNQEESNEPSLKLRLRQSSDENEQNEKQVKFKEGTIDNEHLNKKKSKCCCIYEKPRKFGESSSEDENDDEL</sequence>
<dbReference type="GO" id="GO:0004865">
    <property type="term" value="F:protein serine/threonine phosphatase inhibitor activity"/>
    <property type="evidence" value="ECO:0007669"/>
    <property type="project" value="InterPro"/>
</dbReference>
<dbReference type="PANTHER" id="PTHR20835:SF0">
    <property type="entry name" value="E3 UBIQUITIN-PROTEIN LIGASE PPP1R11"/>
    <property type="match status" value="1"/>
</dbReference>
<dbReference type="GO" id="GO:0008157">
    <property type="term" value="F:protein phosphatase 1 binding"/>
    <property type="evidence" value="ECO:0007669"/>
    <property type="project" value="TreeGrafter"/>
</dbReference>
<proteinExistence type="predicted"/>
<feature type="compositionally biased region" description="Basic and acidic residues" evidence="3">
    <location>
        <begin position="40"/>
        <end position="53"/>
    </location>
</feature>
<evidence type="ECO:0000256" key="2">
    <source>
        <dbReference type="ARBA" id="ARBA00031039"/>
    </source>
</evidence>
<comment type="caution">
    <text evidence="4">The sequence shown here is derived from an EMBL/GenBank/DDBJ whole genome shotgun (WGS) entry which is preliminary data.</text>
</comment>
<dbReference type="VEuPathDB" id="VectorBase:SSCA005822"/>
<organism evidence="4 5">
    <name type="scientific">Sarcoptes scabiei</name>
    <name type="common">Itch mite</name>
    <name type="synonym">Acarus scabiei</name>
    <dbReference type="NCBI Taxonomy" id="52283"/>
    <lineage>
        <taxon>Eukaryota</taxon>
        <taxon>Metazoa</taxon>
        <taxon>Ecdysozoa</taxon>
        <taxon>Arthropoda</taxon>
        <taxon>Chelicerata</taxon>
        <taxon>Arachnida</taxon>
        <taxon>Acari</taxon>
        <taxon>Acariformes</taxon>
        <taxon>Sarcoptiformes</taxon>
        <taxon>Astigmata</taxon>
        <taxon>Psoroptidia</taxon>
        <taxon>Sarcoptoidea</taxon>
        <taxon>Sarcoptidae</taxon>
        <taxon>Sarcoptinae</taxon>
        <taxon>Sarcoptes</taxon>
    </lineage>
</organism>
<dbReference type="Proteomes" id="UP000616769">
    <property type="component" value="Unassembled WGS sequence"/>
</dbReference>
<dbReference type="AlphaFoldDB" id="A0A132ACJ9"/>
<evidence type="ECO:0000256" key="3">
    <source>
        <dbReference type="SAM" id="MobiDB-lite"/>
    </source>
</evidence>
<reference evidence="4 5" key="1">
    <citation type="journal article" date="2015" name="Parasit. Vectors">
        <title>Draft genome of the scabies mite.</title>
        <authorList>
            <person name="Rider S.D.Jr."/>
            <person name="Morgan M.S."/>
            <person name="Arlian L.G."/>
        </authorList>
    </citation>
    <scope>NUCLEOTIDE SEQUENCE [LARGE SCALE GENOMIC DNA]</scope>
    <source>
        <strain evidence="4">Arlian Lab</strain>
    </source>
</reference>
<dbReference type="EMBL" id="JXLN01012565">
    <property type="protein sequence ID" value="KPM08637.1"/>
    <property type="molecule type" value="Genomic_DNA"/>
</dbReference>
<name>A0A132ACJ9_SARSC</name>
<gene>
    <name evidence="4" type="ORF">QR98_0071590</name>
</gene>
<dbReference type="InterPro" id="IPR011107">
    <property type="entry name" value="PPI_Ypi1"/>
</dbReference>
<evidence type="ECO:0000313" key="5">
    <source>
        <dbReference type="Proteomes" id="UP000616769"/>
    </source>
</evidence>
<protein>
    <recommendedName>
        <fullName evidence="1">E3 ubiquitin-protein ligase PPP1R11</fullName>
    </recommendedName>
    <alternativeName>
        <fullName evidence="2">Protein phosphatase 1 regulatory subunit 11</fullName>
    </alternativeName>
</protein>
<dbReference type="Pfam" id="PF07491">
    <property type="entry name" value="PPI_Ypi1"/>
    <property type="match status" value="1"/>
</dbReference>